<dbReference type="InterPro" id="IPR015315">
    <property type="entry name" value="DUF1963"/>
</dbReference>
<dbReference type="InterPro" id="IPR003591">
    <property type="entry name" value="Leu-rich_rpt_typical-subtyp"/>
</dbReference>
<name>A0ABV8W6B4_9FLAO</name>
<dbReference type="InterPro" id="IPR025875">
    <property type="entry name" value="Leu-rich_rpt_4"/>
</dbReference>
<dbReference type="PANTHER" id="PTHR48051">
    <property type="match status" value="1"/>
</dbReference>
<protein>
    <submittedName>
        <fullName evidence="3">DUF1963 domain-containing protein</fullName>
    </submittedName>
</protein>
<keyword evidence="1" id="KW-0433">Leucine-rich repeat</keyword>
<dbReference type="Pfam" id="PF09234">
    <property type="entry name" value="DUF1963"/>
    <property type="match status" value="1"/>
</dbReference>
<proteinExistence type="predicted"/>
<evidence type="ECO:0000313" key="3">
    <source>
        <dbReference type="EMBL" id="MFC4390865.1"/>
    </source>
</evidence>
<gene>
    <name evidence="3" type="ORF">ACFOY0_07660</name>
</gene>
<accession>A0ABV8W6B4</accession>
<dbReference type="SMART" id="SM00369">
    <property type="entry name" value="LRR_TYP"/>
    <property type="match status" value="3"/>
</dbReference>
<keyword evidence="4" id="KW-1185">Reference proteome</keyword>
<keyword evidence="2" id="KW-0677">Repeat</keyword>
<dbReference type="PROSITE" id="PS51450">
    <property type="entry name" value="LRR"/>
    <property type="match status" value="1"/>
</dbReference>
<dbReference type="PANTHER" id="PTHR48051:SF54">
    <property type="entry name" value="LEUCINE-RICH REPEAT-CONTAINING PROTEIN"/>
    <property type="match status" value="1"/>
</dbReference>
<dbReference type="Proteomes" id="UP001595719">
    <property type="component" value="Unassembled WGS sequence"/>
</dbReference>
<dbReference type="InterPro" id="IPR050216">
    <property type="entry name" value="LRR_domain-containing"/>
</dbReference>
<evidence type="ECO:0000313" key="4">
    <source>
        <dbReference type="Proteomes" id="UP001595719"/>
    </source>
</evidence>
<dbReference type="SMART" id="SM00364">
    <property type="entry name" value="LRR_BAC"/>
    <property type="match status" value="2"/>
</dbReference>
<dbReference type="Pfam" id="PF12799">
    <property type="entry name" value="LRR_4"/>
    <property type="match status" value="1"/>
</dbReference>
<evidence type="ECO:0000256" key="1">
    <source>
        <dbReference type="ARBA" id="ARBA00022614"/>
    </source>
</evidence>
<dbReference type="InterPro" id="IPR001611">
    <property type="entry name" value="Leu-rich_rpt"/>
</dbReference>
<evidence type="ECO:0000256" key="2">
    <source>
        <dbReference type="ARBA" id="ARBA00022737"/>
    </source>
</evidence>
<dbReference type="EMBL" id="JBHSCO010000002">
    <property type="protein sequence ID" value="MFC4390865.1"/>
    <property type="molecule type" value="Genomic_DNA"/>
</dbReference>
<dbReference type="RefSeq" id="WP_218651427.1">
    <property type="nucleotide sequence ID" value="NZ_JBHSCO010000002.1"/>
</dbReference>
<reference evidence="4" key="1">
    <citation type="journal article" date="2019" name="Int. J. Syst. Evol. Microbiol.">
        <title>The Global Catalogue of Microorganisms (GCM) 10K type strain sequencing project: providing services to taxonomists for standard genome sequencing and annotation.</title>
        <authorList>
            <consortium name="The Broad Institute Genomics Platform"/>
            <consortium name="The Broad Institute Genome Sequencing Center for Infectious Disease"/>
            <person name="Wu L."/>
            <person name="Ma J."/>
        </authorList>
    </citation>
    <scope>NUCLEOTIDE SEQUENCE [LARGE SCALE GENOMIC DNA]</scope>
    <source>
        <strain evidence="4">CGMCC 1.15345</strain>
    </source>
</reference>
<comment type="caution">
    <text evidence="3">The sequence shown here is derived from an EMBL/GenBank/DDBJ whole genome shotgun (WGS) entry which is preliminary data.</text>
</comment>
<organism evidence="3 4">
    <name type="scientific">Flavobacterium quisquiliarum</name>
    <dbReference type="NCBI Taxonomy" id="1834436"/>
    <lineage>
        <taxon>Bacteria</taxon>
        <taxon>Pseudomonadati</taxon>
        <taxon>Bacteroidota</taxon>
        <taxon>Flavobacteriia</taxon>
        <taxon>Flavobacteriales</taxon>
        <taxon>Flavobacteriaceae</taxon>
        <taxon>Flavobacterium</taxon>
    </lineage>
</organism>
<sequence length="832" mass="96461">MESSMNNQKFETDTFSLLIPSVYTDMQVVWESIRAAHELPDDDYLSYATTTLIPVEFFNEFDGENIVLRFWQSNKLADEEIELIEEKEIQVAGHSSNIRLVKSKDDIFYYLAIVQISDQFCYIFKGDCKIEHRAFYEPLFEAIWQSLEYFGNHQEAIDKLPKFLQDFYYHRKSENNFNEEEQLEENSILLAIEEFSIPVDDKEYWIIDDIQLQFLPECSASINGTLYVNLEGIIPEFEEKKHSYIVDSYNGAVALNFSLGQIYNQGIPTGLVPFEKGRDESYNHYLWDRGFKYSLGFTGNVTLKDGWIGLNGYLEDKWDPKRYKISLAKKIATQELEWEKYDFTMFKELEKTSPKIVRQLKLKDPDPTELREELHSLVHLESLTIQFSNNSKEAEAFTEIPSSIKHFKNLKSLHLWGIAAITKFPEWIGDLRELEFLLLTGSKVEGIHPYTLQYLSKLKLCFLENNNLGSAPKLLPDNLEVLHLEGNQLTDVPNSYTQLKNLKKLHIKNNPLKSLPSGLENIPELDLELEKKMTLLDYTYKGADNNGVVPYEDELFYARNDSDLNSNLRKAIEEKGFQEYENGLSKIARHAVNFATIIPDLYDEVGNNRIGGLPDLPVNVDYPTVKSDDEKKGYQFIAQINCASIANLQDYLPRTGMLYFFIEDQQDFVPRVIFYEGETDNLKSAKELNIDEEFIYDESGIYQAFKTNSEKCISLPSFYNDEHYYKDIAPELKELEEKYDETETLKEALLPFNTKSSHGINNYVFKQHDSPEIEAVNTLKGKQEEWMVLLRVSSDNNPGFCFWDAGEIYFVIHKSDLAKKDFSNVYCGLETS</sequence>